<gene>
    <name evidence="1" type="ORF">SDC9_168884</name>
</gene>
<evidence type="ECO:0000313" key="1">
    <source>
        <dbReference type="EMBL" id="MPN21504.1"/>
    </source>
</evidence>
<sequence length="57" mass="6506">MNLPPHIHTKNEINAAIVEAFNHDTFNKEKYAITQTSKVTNIGINMDIIYFVECGKK</sequence>
<accession>A0A645GBT5</accession>
<comment type="caution">
    <text evidence="1">The sequence shown here is derived from an EMBL/GenBank/DDBJ whole genome shotgun (WGS) entry which is preliminary data.</text>
</comment>
<protein>
    <submittedName>
        <fullName evidence="1">Uncharacterized protein</fullName>
    </submittedName>
</protein>
<organism evidence="1">
    <name type="scientific">bioreactor metagenome</name>
    <dbReference type="NCBI Taxonomy" id="1076179"/>
    <lineage>
        <taxon>unclassified sequences</taxon>
        <taxon>metagenomes</taxon>
        <taxon>ecological metagenomes</taxon>
    </lineage>
</organism>
<proteinExistence type="predicted"/>
<dbReference type="EMBL" id="VSSQ01069499">
    <property type="protein sequence ID" value="MPN21504.1"/>
    <property type="molecule type" value="Genomic_DNA"/>
</dbReference>
<reference evidence="1" key="1">
    <citation type="submission" date="2019-08" db="EMBL/GenBank/DDBJ databases">
        <authorList>
            <person name="Kucharzyk K."/>
            <person name="Murdoch R.W."/>
            <person name="Higgins S."/>
            <person name="Loffler F."/>
        </authorList>
    </citation>
    <scope>NUCLEOTIDE SEQUENCE</scope>
</reference>
<dbReference type="AlphaFoldDB" id="A0A645GBT5"/>
<name>A0A645GBT5_9ZZZZ</name>